<gene>
    <name evidence="2" type="primary">tsaB</name>
    <name evidence="2" type="ORF">GCM10009810_22320</name>
</gene>
<accession>A0ABN2KPZ3</accession>
<sequence length="229" mass="23660">MIVRLLAIDTATSAITAAVCDQSTTLAEVAVIDARRHTEALAPAVADVLQRSRIEARDLTHIAVGIGPGPFTGLRVGIVTAVTVGYALGIPVHGVCSLDALAQAYADAHPEPADVVVATDARRTEVYWARYAVSAGFAVRRSEPSVGRPAELPAEVRALPAIGRGAVLYPELLPNAALPLDVSAATLGAVAIRHLLAGDPIPPTPLYLRRPDAHEPGTPKSALADGGTS</sequence>
<dbReference type="InterPro" id="IPR022496">
    <property type="entry name" value="T6A_TsaB"/>
</dbReference>
<dbReference type="PANTHER" id="PTHR11735:SF11">
    <property type="entry name" value="TRNA THREONYLCARBAMOYLADENOSINE BIOSYNTHESIS PROTEIN TSAB"/>
    <property type="match status" value="1"/>
</dbReference>
<dbReference type="NCBIfam" id="TIGR03725">
    <property type="entry name" value="T6A_YeaZ"/>
    <property type="match status" value="1"/>
</dbReference>
<proteinExistence type="predicted"/>
<name>A0ABN2KPZ3_9MICO</name>
<dbReference type="InterPro" id="IPR000905">
    <property type="entry name" value="Gcp-like_dom"/>
</dbReference>
<dbReference type="PANTHER" id="PTHR11735">
    <property type="entry name" value="TRNA N6-ADENOSINE THREONYLCARBAMOYLTRANSFERASE"/>
    <property type="match status" value="1"/>
</dbReference>
<dbReference type="InterPro" id="IPR043129">
    <property type="entry name" value="ATPase_NBD"/>
</dbReference>
<keyword evidence="3" id="KW-1185">Reference proteome</keyword>
<dbReference type="Pfam" id="PF00814">
    <property type="entry name" value="TsaD"/>
    <property type="match status" value="1"/>
</dbReference>
<evidence type="ECO:0000313" key="3">
    <source>
        <dbReference type="Proteomes" id="UP001501475"/>
    </source>
</evidence>
<dbReference type="Proteomes" id="UP001501475">
    <property type="component" value="Unassembled WGS sequence"/>
</dbReference>
<evidence type="ECO:0000313" key="2">
    <source>
        <dbReference type="EMBL" id="GAA1762555.1"/>
    </source>
</evidence>
<comment type="caution">
    <text evidence="2">The sequence shown here is derived from an EMBL/GenBank/DDBJ whole genome shotgun (WGS) entry which is preliminary data.</text>
</comment>
<dbReference type="SUPFAM" id="SSF53067">
    <property type="entry name" value="Actin-like ATPase domain"/>
    <property type="match status" value="2"/>
</dbReference>
<dbReference type="EMBL" id="BAAAPN010000051">
    <property type="protein sequence ID" value="GAA1762555.1"/>
    <property type="molecule type" value="Genomic_DNA"/>
</dbReference>
<feature type="domain" description="Gcp-like" evidence="1">
    <location>
        <begin position="34"/>
        <end position="135"/>
    </location>
</feature>
<dbReference type="RefSeq" id="WP_344066145.1">
    <property type="nucleotide sequence ID" value="NZ_BAAAPN010000051.1"/>
</dbReference>
<protein>
    <submittedName>
        <fullName evidence="2">tRNA (Adenosine(37)-N6)-threonylcarbamoyltransferase complex dimerization subunit type 1 TsaB</fullName>
    </submittedName>
</protein>
<dbReference type="CDD" id="cd24032">
    <property type="entry name" value="ASKHA_NBD_TsaB"/>
    <property type="match status" value="1"/>
</dbReference>
<evidence type="ECO:0000259" key="1">
    <source>
        <dbReference type="Pfam" id="PF00814"/>
    </source>
</evidence>
<dbReference type="Gene3D" id="3.30.420.40">
    <property type="match status" value="2"/>
</dbReference>
<reference evidence="2 3" key="1">
    <citation type="journal article" date="2019" name="Int. J. Syst. Evol. Microbiol.">
        <title>The Global Catalogue of Microorganisms (GCM) 10K type strain sequencing project: providing services to taxonomists for standard genome sequencing and annotation.</title>
        <authorList>
            <consortium name="The Broad Institute Genomics Platform"/>
            <consortium name="The Broad Institute Genome Sequencing Center for Infectious Disease"/>
            <person name="Wu L."/>
            <person name="Ma J."/>
        </authorList>
    </citation>
    <scope>NUCLEOTIDE SEQUENCE [LARGE SCALE GENOMIC DNA]</scope>
    <source>
        <strain evidence="2 3">JCM 15591</strain>
    </source>
</reference>
<organism evidence="2 3">
    <name type="scientific">Nostocoides vanveenii</name>
    <dbReference type="NCBI Taxonomy" id="330835"/>
    <lineage>
        <taxon>Bacteria</taxon>
        <taxon>Bacillati</taxon>
        <taxon>Actinomycetota</taxon>
        <taxon>Actinomycetes</taxon>
        <taxon>Micrococcales</taxon>
        <taxon>Intrasporangiaceae</taxon>
        <taxon>Nostocoides</taxon>
    </lineage>
</organism>